<reference evidence="4" key="1">
    <citation type="journal article" date="2021" name="Nat. Microbiol.">
        <title>Cocultivation of an ultrasmall environmental parasitic bacterium with lytic ability against bacteria associated with wastewater foams.</title>
        <authorList>
            <person name="Batinovic S."/>
            <person name="Rose J.J.A."/>
            <person name="Ratcliffe J."/>
            <person name="Seviour R.J."/>
            <person name="Petrovski S."/>
        </authorList>
    </citation>
    <scope>NUCLEOTIDE SEQUENCE</scope>
    <source>
        <strain evidence="4">CON9</strain>
    </source>
</reference>
<evidence type="ECO:0000313" key="5">
    <source>
        <dbReference type="Proteomes" id="UP001059836"/>
    </source>
</evidence>
<protein>
    <submittedName>
        <fullName evidence="4">MCE family protein</fullName>
    </submittedName>
</protein>
<gene>
    <name evidence="4" type="ORF">GII31_19305</name>
</gene>
<dbReference type="NCBIfam" id="TIGR00996">
    <property type="entry name" value="Mtu_fam_mce"/>
    <property type="match status" value="1"/>
</dbReference>
<dbReference type="InterPro" id="IPR003399">
    <property type="entry name" value="Mce/MlaD"/>
</dbReference>
<proteinExistence type="predicted"/>
<dbReference type="Proteomes" id="UP001059836">
    <property type="component" value="Chromosome"/>
</dbReference>
<keyword evidence="1" id="KW-0472">Membrane</keyword>
<feature type="domain" description="Mammalian cell entry C-terminal" evidence="3">
    <location>
        <begin position="120"/>
        <end position="316"/>
    </location>
</feature>
<evidence type="ECO:0000259" key="3">
    <source>
        <dbReference type="Pfam" id="PF11887"/>
    </source>
</evidence>
<dbReference type="InterPro" id="IPR005693">
    <property type="entry name" value="Mce"/>
</dbReference>
<keyword evidence="1" id="KW-1133">Transmembrane helix</keyword>
<feature type="domain" description="Mce/MlaD" evidence="2">
    <location>
        <begin position="36"/>
        <end position="112"/>
    </location>
</feature>
<keyword evidence="5" id="KW-1185">Reference proteome</keyword>
<dbReference type="Pfam" id="PF11887">
    <property type="entry name" value="Mce4_CUP1"/>
    <property type="match status" value="1"/>
</dbReference>
<evidence type="ECO:0000256" key="1">
    <source>
        <dbReference type="SAM" id="Phobius"/>
    </source>
</evidence>
<name>A0ABX6INN3_9ACTN</name>
<evidence type="ECO:0000313" key="4">
    <source>
        <dbReference type="EMBL" id="QHN36731.1"/>
    </source>
</evidence>
<dbReference type="EMBL" id="CP045809">
    <property type="protein sequence ID" value="QHN36731.1"/>
    <property type="molecule type" value="Genomic_DNA"/>
</dbReference>
<organism evidence="4 5">
    <name type="scientific">Gordonia pseudamarae</name>
    <dbReference type="NCBI Taxonomy" id="2831662"/>
    <lineage>
        <taxon>Bacteria</taxon>
        <taxon>Bacillati</taxon>
        <taxon>Actinomycetota</taxon>
        <taxon>Actinomycetes</taxon>
        <taxon>Mycobacteriales</taxon>
        <taxon>Gordoniaceae</taxon>
        <taxon>Gordonia</taxon>
    </lineage>
</organism>
<dbReference type="RefSeq" id="WP_213244999.1">
    <property type="nucleotide sequence ID" value="NZ_CP045806.1"/>
</dbReference>
<feature type="transmembrane region" description="Helical" evidence="1">
    <location>
        <begin position="7"/>
        <end position="28"/>
    </location>
</feature>
<accession>A0ABX6INN3</accession>
<dbReference type="Pfam" id="PF02470">
    <property type="entry name" value="MlaD"/>
    <property type="match status" value="1"/>
</dbReference>
<dbReference type="InterPro" id="IPR024516">
    <property type="entry name" value="Mce_C"/>
</dbReference>
<keyword evidence="1" id="KW-0812">Transmembrane</keyword>
<dbReference type="PANTHER" id="PTHR33371:SF17">
    <property type="entry name" value="MCE-FAMILY PROTEIN MCE1B"/>
    <property type="match status" value="1"/>
</dbReference>
<dbReference type="InterPro" id="IPR052336">
    <property type="entry name" value="MlaD_Phospholipid_Transporter"/>
</dbReference>
<evidence type="ECO:0000259" key="2">
    <source>
        <dbReference type="Pfam" id="PF02470"/>
    </source>
</evidence>
<dbReference type="PANTHER" id="PTHR33371">
    <property type="entry name" value="INTERMEMBRANE PHOSPHOLIPID TRANSPORT SYSTEM BINDING PROTEIN MLAD-RELATED"/>
    <property type="match status" value="1"/>
</dbReference>
<dbReference type="SUPFAM" id="SSF58104">
    <property type="entry name" value="Methyl-accepting chemotaxis protein (MCP) signaling domain"/>
    <property type="match status" value="1"/>
</dbReference>
<sequence length="336" mass="35355">MKIAPTLIKLGVFTVITALAGLFVAMIAGDLRFGDTTSYAAQFSSASGITPGSDVKVAGVTRGKIEDVVLNSDGTARVKFSLDSDVVLTSGTRASILYKNLIGDRYLELSEGSGRTAALSGNSIPVANTTPALDLDEVVNGFRPLLQGLDPDQANQLTGSLIEVLNGRESAVAQLIADLALLTNSIADRDESIGAIITNFNGVLGDVAERSGQLDSLLAGVSDLTRALSDDRRTITTSLDKIDGLTRSLSDLTGPARKDIADTVTGVRQLSTNLNRNTDTVNLVLSQLPEAYRLIGRVAGYGNFVNFFVCGLAIRYGSTTQETTPMITVPAARCQP</sequence>